<feature type="transmembrane region" description="Helical" evidence="1">
    <location>
        <begin position="163"/>
        <end position="182"/>
    </location>
</feature>
<keyword evidence="2" id="KW-0732">Signal</keyword>
<evidence type="ECO:0000256" key="2">
    <source>
        <dbReference type="SAM" id="SignalP"/>
    </source>
</evidence>
<proteinExistence type="predicted"/>
<dbReference type="NCBIfam" id="TIGR03370">
    <property type="entry name" value="VPLPA-CTERM"/>
    <property type="match status" value="1"/>
</dbReference>
<keyword evidence="1" id="KW-0472">Membrane</keyword>
<feature type="chain" id="PRO_5046634293" evidence="2">
    <location>
        <begin position="17"/>
        <end position="188"/>
    </location>
</feature>
<dbReference type="EMBL" id="JBHRXY010000027">
    <property type="protein sequence ID" value="MFC3631382.1"/>
    <property type="molecule type" value="Genomic_DNA"/>
</dbReference>
<keyword evidence="1" id="KW-0812">Transmembrane</keyword>
<dbReference type="InterPro" id="IPR022472">
    <property type="entry name" value="VPLPA-CTERM"/>
</dbReference>
<evidence type="ECO:0000313" key="3">
    <source>
        <dbReference type="EMBL" id="MFC3631382.1"/>
    </source>
</evidence>
<comment type="caution">
    <text evidence="3">The sequence shown here is derived from an EMBL/GenBank/DDBJ whole genome shotgun (WGS) entry which is preliminary data.</text>
</comment>
<evidence type="ECO:0000256" key="1">
    <source>
        <dbReference type="SAM" id="Phobius"/>
    </source>
</evidence>
<evidence type="ECO:0000313" key="4">
    <source>
        <dbReference type="Proteomes" id="UP001595539"/>
    </source>
</evidence>
<sequence length="188" mass="19492">MAFAILMAMPAAGASAAVINFDGASLGTHTGYVEDGFTFDKVRVVRAHCDTGSKPCGSENQFAESTLRRVGGGQFDLAGMWISLVTGRPITLVTDHGSTSYGIGSAAGGQTIQINTGYVLDFSGNSAFRNISFLKIVDSTLGTSGTGVFKGNLRFNDIDVAPVPLPAAGILMLAGLGGLAMVRRRRQG</sequence>
<keyword evidence="4" id="KW-1185">Reference proteome</keyword>
<feature type="signal peptide" evidence="2">
    <location>
        <begin position="1"/>
        <end position="16"/>
    </location>
</feature>
<gene>
    <name evidence="3" type="ORF">ACFOM8_18260</name>
</gene>
<keyword evidence="1" id="KW-1133">Transmembrane helix</keyword>
<dbReference type="RefSeq" id="WP_377763643.1">
    <property type="nucleotide sequence ID" value="NZ_JBHRXY010000027.1"/>
</dbReference>
<name>A0ABV7U940_9RHOB</name>
<organism evidence="3 4">
    <name type="scientific">Paracoccus angustae</name>
    <dbReference type="NCBI Taxonomy" id="1671480"/>
    <lineage>
        <taxon>Bacteria</taxon>
        <taxon>Pseudomonadati</taxon>
        <taxon>Pseudomonadota</taxon>
        <taxon>Alphaproteobacteria</taxon>
        <taxon>Rhodobacterales</taxon>
        <taxon>Paracoccaceae</taxon>
        <taxon>Paracoccus</taxon>
    </lineage>
</organism>
<accession>A0ABV7U940</accession>
<reference evidence="4" key="1">
    <citation type="journal article" date="2019" name="Int. J. Syst. Evol. Microbiol.">
        <title>The Global Catalogue of Microorganisms (GCM) 10K type strain sequencing project: providing services to taxonomists for standard genome sequencing and annotation.</title>
        <authorList>
            <consortium name="The Broad Institute Genomics Platform"/>
            <consortium name="The Broad Institute Genome Sequencing Center for Infectious Disease"/>
            <person name="Wu L."/>
            <person name="Ma J."/>
        </authorList>
    </citation>
    <scope>NUCLEOTIDE SEQUENCE [LARGE SCALE GENOMIC DNA]</scope>
    <source>
        <strain evidence="4">KCTC 42473</strain>
    </source>
</reference>
<protein>
    <submittedName>
        <fullName evidence="3">VPLPA-CTERM sorting domain-containing protein</fullName>
    </submittedName>
</protein>
<dbReference type="Proteomes" id="UP001595539">
    <property type="component" value="Unassembled WGS sequence"/>
</dbReference>